<protein>
    <recommendedName>
        <fullName evidence="3">DUF732 domain-containing protein</fullName>
    </recommendedName>
</protein>
<organism evidence="1 2">
    <name type="scientific">Amycolatopsis halotolerans</name>
    <dbReference type="NCBI Taxonomy" id="330083"/>
    <lineage>
        <taxon>Bacteria</taxon>
        <taxon>Bacillati</taxon>
        <taxon>Actinomycetota</taxon>
        <taxon>Actinomycetes</taxon>
        <taxon>Pseudonocardiales</taxon>
        <taxon>Pseudonocardiaceae</taxon>
        <taxon>Amycolatopsis</taxon>
    </lineage>
</organism>
<gene>
    <name evidence="1" type="ORF">ACFORO_42460</name>
</gene>
<proteinExistence type="predicted"/>
<keyword evidence="2" id="KW-1185">Reference proteome</keyword>
<evidence type="ECO:0000313" key="1">
    <source>
        <dbReference type="EMBL" id="MFC3516890.1"/>
    </source>
</evidence>
<evidence type="ECO:0008006" key="3">
    <source>
        <dbReference type="Google" id="ProtNLM"/>
    </source>
</evidence>
<reference evidence="2" key="1">
    <citation type="journal article" date="2019" name="Int. J. Syst. Evol. Microbiol.">
        <title>The Global Catalogue of Microorganisms (GCM) 10K type strain sequencing project: providing services to taxonomists for standard genome sequencing and annotation.</title>
        <authorList>
            <consortium name="The Broad Institute Genomics Platform"/>
            <consortium name="The Broad Institute Genome Sequencing Center for Infectious Disease"/>
            <person name="Wu L."/>
            <person name="Ma J."/>
        </authorList>
    </citation>
    <scope>NUCLEOTIDE SEQUENCE [LARGE SCALE GENOMIC DNA]</scope>
    <source>
        <strain evidence="2">CGMCC 4.7682</strain>
    </source>
</reference>
<dbReference type="Proteomes" id="UP001595764">
    <property type="component" value="Unassembled WGS sequence"/>
</dbReference>
<accession>A0ABV7QWS6</accession>
<name>A0ABV7QWS6_9PSEU</name>
<sequence>MERVRVRALAGLAAGAVMFGGTAVMVVATLIAAPGKPATVEAVATGRDYQGYAEANELLRPGFGEYSAAIVNSAGFADEMCASIKGTDNPIGAARGLMAGYHVAYDRLSEAELSGIVGNAKAFVCYR</sequence>
<dbReference type="EMBL" id="JBHRWI010000070">
    <property type="protein sequence ID" value="MFC3516890.1"/>
    <property type="molecule type" value="Genomic_DNA"/>
</dbReference>
<evidence type="ECO:0000313" key="2">
    <source>
        <dbReference type="Proteomes" id="UP001595764"/>
    </source>
</evidence>
<comment type="caution">
    <text evidence="1">The sequence shown here is derived from an EMBL/GenBank/DDBJ whole genome shotgun (WGS) entry which is preliminary data.</text>
</comment>
<dbReference type="RefSeq" id="WP_377870251.1">
    <property type="nucleotide sequence ID" value="NZ_JBHMAY010000021.1"/>
</dbReference>